<feature type="domain" description="Exportin-1/Importin-beta-like" evidence="11">
    <location>
        <begin position="108"/>
        <end position="262"/>
    </location>
</feature>
<keyword evidence="5 10" id="KW-0820">tRNA-binding</keyword>
<keyword evidence="14" id="KW-1185">Reference proteome</keyword>
<evidence type="ECO:0000256" key="4">
    <source>
        <dbReference type="ARBA" id="ARBA00022490"/>
    </source>
</evidence>
<dbReference type="GO" id="GO:0071528">
    <property type="term" value="P:tRNA re-export from nucleus"/>
    <property type="evidence" value="ECO:0007669"/>
    <property type="project" value="UniProtKB-UniRule"/>
</dbReference>
<keyword evidence="3 10" id="KW-0813">Transport</keyword>
<dbReference type="InterPro" id="IPR045546">
    <property type="entry name" value="Exportin-T_C"/>
</dbReference>
<dbReference type="SUPFAM" id="SSF48371">
    <property type="entry name" value="ARM repeat"/>
    <property type="match status" value="1"/>
</dbReference>
<dbReference type="InterPro" id="IPR040017">
    <property type="entry name" value="XPOT"/>
</dbReference>
<evidence type="ECO:0000256" key="6">
    <source>
        <dbReference type="ARBA" id="ARBA00022884"/>
    </source>
</evidence>
<comment type="subcellular location">
    <subcellularLocation>
        <location evidence="1 10">Cytoplasm</location>
    </subcellularLocation>
    <subcellularLocation>
        <location evidence="10">Nucleus</location>
    </subcellularLocation>
    <text evidence="10">Shuttles between the nucleus and the cytoplasm.</text>
</comment>
<dbReference type="Pfam" id="PF19282">
    <property type="entry name" value="Exportin-T"/>
    <property type="match status" value="2"/>
</dbReference>
<dbReference type="OMA" id="CALIDCH"/>
<dbReference type="Gramene" id="Kaladp0011s0428.1.v1.1">
    <property type="protein sequence ID" value="Kaladp0011s0428.1.v1.1"/>
    <property type="gene ID" value="Kaladp0011s0428.v1.1"/>
</dbReference>
<sequence>MDDLEKAILISFDESGAVESALKLQALSFCQQVKEAPAAWQICIERLGFTKLAQVQFWCLQCLYEVISSRYAVMSSEEKAFVRESVFKMVCYEPVDEKNLARVLDGPGFVRNKLAQVLVTLVKFEYPMVWSGVFVDVLPHLSKGVEVIDMFCRVLNRLDAELIDSESHGTDEVTTLVVATRVKDAMRQQCVPQIVRVWYEVVSSYKNSNSEICATVLECTRKYIAWIDIGLIVNDAFVPLLFDLVLGEGFDEQLRGAAASCLLAVVSKGMNFQSKLALLQSLRMNRIFTLVSKDSESEFRSKVALLYAGYGAEILLCFDKLNSEEARGVSMELLDEVLPSVLRVMQNCEADLAVKIVEFLSGYVDSIKSLSPTPLSEKQLFHVGQILEMIRLQIRYDPDYRHNIDVLDKIGQEEEDRMFDIRKDLFSLLRNIGSVAPDVTQIFIHGSLANAVSSPAEKNVEEVEAVLSMFYAFGESASEDAMKNWNGFIGKLVPMLLSTKFQCQSNRIVALIYLETIVRYSKYVQENIQYIPMVLTVFLDERGIRHPNVNVSRRASYLFMRVVKKLKSNLVPFIEQILQVSFDNLFLSASHFCVSLCEMPHYLFLINYVKIWQSLQDKIAQLTLDISSKELSGSEDGSHIFEAIGILIGMEEVPSEKQSEYLSALLTPLCQQVQALLMNVEGESIPNSSTHVAIIQQNVMAINALSKGFSERLATAIRPTIGLMFKQTLDVLLQILVVFPKIEPLRNKVMSFLHCMVCILGPAVVPYLPKALDQLLKDTEPKEMAGFLILMNQLTKFRIQILDIMEEVFPIIVGRIFSVLPPAPFPTGPGSNTEEVRELLNLQKTFYVFLHLTATNDLSSVLLSPKSMVYLDQIMQFLLSSVRHHKDISVRKSCVQILVVLIKEWCSAPYGEEKVPGFRSFIIERFATDCCLYGVVEKSFNLRDAATDILFGEIVIAQKVMYEKFGDDFLNHLLSRAFPATHCPQNYAEQYCQKLQQTADFKALKSFYKSLIENLKSQQNGSLVFR</sequence>
<comment type="similarity">
    <text evidence="10">Belongs to the exportin family.</text>
</comment>
<dbReference type="GO" id="GO:0005643">
    <property type="term" value="C:nuclear pore"/>
    <property type="evidence" value="ECO:0007669"/>
    <property type="project" value="TreeGrafter"/>
</dbReference>
<keyword evidence="7 10" id="KW-0539">Nucleus</keyword>
<evidence type="ECO:0000256" key="9">
    <source>
        <dbReference type="ARBA" id="ARBA00032199"/>
    </source>
</evidence>
<proteinExistence type="inferred from homology"/>
<name>A0A7N0RI44_KALFE</name>
<reference evidence="13" key="1">
    <citation type="submission" date="2021-01" db="UniProtKB">
        <authorList>
            <consortium name="EnsemblPlants"/>
        </authorList>
    </citation>
    <scope>IDENTIFICATION</scope>
</reference>
<dbReference type="PANTHER" id="PTHR15952:SF11">
    <property type="entry name" value="EXPORTIN-T"/>
    <property type="match status" value="1"/>
</dbReference>
<dbReference type="PANTHER" id="PTHR15952">
    <property type="entry name" value="EXPORTIN-T/LOS1"/>
    <property type="match status" value="1"/>
</dbReference>
<dbReference type="InterPro" id="IPR016024">
    <property type="entry name" value="ARM-type_fold"/>
</dbReference>
<accession>A0A7N0RI44</accession>
<dbReference type="Proteomes" id="UP000594263">
    <property type="component" value="Unplaced"/>
</dbReference>
<comment type="function">
    <text evidence="10">tRNA nucleus export receptor which facilitates tRNA translocation across the nuclear pore complex.</text>
</comment>
<evidence type="ECO:0000256" key="10">
    <source>
        <dbReference type="RuleBase" id="RU366037"/>
    </source>
</evidence>
<evidence type="ECO:0000256" key="7">
    <source>
        <dbReference type="ARBA" id="ARBA00023242"/>
    </source>
</evidence>
<evidence type="ECO:0000256" key="2">
    <source>
        <dbReference type="ARBA" id="ARBA00018928"/>
    </source>
</evidence>
<evidence type="ECO:0000259" key="11">
    <source>
        <dbReference type="Pfam" id="PF08389"/>
    </source>
</evidence>
<evidence type="ECO:0000256" key="1">
    <source>
        <dbReference type="ARBA" id="ARBA00004496"/>
    </source>
</evidence>
<dbReference type="GO" id="GO:0000049">
    <property type="term" value="F:tRNA binding"/>
    <property type="evidence" value="ECO:0007669"/>
    <property type="project" value="UniProtKB-UniRule"/>
</dbReference>
<protein>
    <recommendedName>
        <fullName evidence="2 10">Exportin-T</fullName>
    </recommendedName>
    <alternativeName>
        <fullName evidence="8 10">Exportin(tRNA)</fullName>
    </alternativeName>
    <alternativeName>
        <fullName evidence="9 10">tRNA exportin</fullName>
    </alternativeName>
</protein>
<dbReference type="GO" id="GO:0016363">
    <property type="term" value="C:nuclear matrix"/>
    <property type="evidence" value="ECO:0007669"/>
    <property type="project" value="TreeGrafter"/>
</dbReference>
<evidence type="ECO:0000256" key="8">
    <source>
        <dbReference type="ARBA" id="ARBA00029784"/>
    </source>
</evidence>
<evidence type="ECO:0000313" key="13">
    <source>
        <dbReference type="EnsemblPlants" id="Kaladp0011s0428.1.v1.1"/>
    </source>
</evidence>
<dbReference type="Pfam" id="PF08389">
    <property type="entry name" value="Xpo1"/>
    <property type="match status" value="1"/>
</dbReference>
<dbReference type="InterPro" id="IPR013598">
    <property type="entry name" value="Exportin-1/Importin-b-like"/>
</dbReference>
<dbReference type="EnsemblPlants" id="Kaladp0011s0428.1.v1.1">
    <property type="protein sequence ID" value="Kaladp0011s0428.1.v1.1"/>
    <property type="gene ID" value="Kaladp0011s0428.v1.1"/>
</dbReference>
<evidence type="ECO:0000256" key="3">
    <source>
        <dbReference type="ARBA" id="ARBA00022448"/>
    </source>
</evidence>
<dbReference type="Gene3D" id="1.25.10.10">
    <property type="entry name" value="Leucine-rich Repeat Variant"/>
    <property type="match status" value="1"/>
</dbReference>
<keyword evidence="4 10" id="KW-0963">Cytoplasm</keyword>
<organism evidence="13 14">
    <name type="scientific">Kalanchoe fedtschenkoi</name>
    <name type="common">Lavender scallops</name>
    <name type="synonym">South American air plant</name>
    <dbReference type="NCBI Taxonomy" id="63787"/>
    <lineage>
        <taxon>Eukaryota</taxon>
        <taxon>Viridiplantae</taxon>
        <taxon>Streptophyta</taxon>
        <taxon>Embryophyta</taxon>
        <taxon>Tracheophyta</taxon>
        <taxon>Spermatophyta</taxon>
        <taxon>Magnoliopsida</taxon>
        <taxon>eudicotyledons</taxon>
        <taxon>Gunneridae</taxon>
        <taxon>Pentapetalae</taxon>
        <taxon>Saxifragales</taxon>
        <taxon>Crassulaceae</taxon>
        <taxon>Kalanchoe</taxon>
    </lineage>
</organism>
<feature type="domain" description="Exportin-T C-terminal" evidence="12">
    <location>
        <begin position="637"/>
        <end position="1015"/>
    </location>
</feature>
<dbReference type="InterPro" id="IPR011989">
    <property type="entry name" value="ARM-like"/>
</dbReference>
<dbReference type="GO" id="GO:0005737">
    <property type="term" value="C:cytoplasm"/>
    <property type="evidence" value="ECO:0007669"/>
    <property type="project" value="UniProtKB-SubCell"/>
</dbReference>
<dbReference type="AlphaFoldDB" id="A0A7N0RI44"/>
<dbReference type="GO" id="GO:0031267">
    <property type="term" value="F:small GTPase binding"/>
    <property type="evidence" value="ECO:0007669"/>
    <property type="project" value="InterPro"/>
</dbReference>
<evidence type="ECO:0000259" key="12">
    <source>
        <dbReference type="Pfam" id="PF19282"/>
    </source>
</evidence>
<keyword evidence="6 10" id="KW-0694">RNA-binding</keyword>
<evidence type="ECO:0000256" key="5">
    <source>
        <dbReference type="ARBA" id="ARBA00022555"/>
    </source>
</evidence>
<evidence type="ECO:0000313" key="14">
    <source>
        <dbReference type="Proteomes" id="UP000594263"/>
    </source>
</evidence>
<feature type="domain" description="Exportin-T C-terminal" evidence="12">
    <location>
        <begin position="325"/>
        <end position="587"/>
    </location>
</feature>